<evidence type="ECO:0000256" key="3">
    <source>
        <dbReference type="ARBA" id="ARBA00022989"/>
    </source>
</evidence>
<feature type="transmembrane region" description="Helical" evidence="5">
    <location>
        <begin position="56"/>
        <end position="75"/>
    </location>
</feature>
<dbReference type="EMBL" id="HBEA01015346">
    <property type="protein sequence ID" value="CAD8262218.1"/>
    <property type="molecule type" value="Transcribed_RNA"/>
</dbReference>
<evidence type="ECO:0000256" key="2">
    <source>
        <dbReference type="ARBA" id="ARBA00022692"/>
    </source>
</evidence>
<comment type="subcellular location">
    <subcellularLocation>
        <location evidence="1">Membrane</location>
        <topology evidence="1">Multi-pass membrane protein</topology>
    </subcellularLocation>
</comment>
<feature type="transmembrane region" description="Helical" evidence="5">
    <location>
        <begin position="87"/>
        <end position="107"/>
    </location>
</feature>
<protein>
    <submittedName>
        <fullName evidence="6">Uncharacterized protein</fullName>
    </submittedName>
</protein>
<reference evidence="6" key="1">
    <citation type="submission" date="2021-01" db="EMBL/GenBank/DDBJ databases">
        <authorList>
            <person name="Corre E."/>
            <person name="Pelletier E."/>
            <person name="Niang G."/>
            <person name="Scheremetjew M."/>
            <person name="Finn R."/>
            <person name="Kale V."/>
            <person name="Holt S."/>
            <person name="Cochrane G."/>
            <person name="Meng A."/>
            <person name="Brown T."/>
            <person name="Cohen L."/>
        </authorList>
    </citation>
    <scope>NUCLEOTIDE SEQUENCE</scope>
    <source>
        <strain evidence="6">CCMP2078</strain>
    </source>
</reference>
<keyword evidence="3 5" id="KW-1133">Transmembrane helix</keyword>
<dbReference type="InterPro" id="IPR026673">
    <property type="entry name" value="SPEC3/Stum"/>
</dbReference>
<dbReference type="AlphaFoldDB" id="A0A7R9UCY4"/>
<dbReference type="Pfam" id="PF15795">
    <property type="entry name" value="Spec3"/>
    <property type="match status" value="1"/>
</dbReference>
<evidence type="ECO:0000256" key="5">
    <source>
        <dbReference type="SAM" id="Phobius"/>
    </source>
</evidence>
<evidence type="ECO:0000256" key="1">
    <source>
        <dbReference type="ARBA" id="ARBA00004141"/>
    </source>
</evidence>
<name>A0A7R9UCY4_9STRA</name>
<sequence length="132" mass="15777">MEHLKRPCIQHQRRERQRRHFFWSKKQPLPDPEPVKMFIERAVVEVPKPANVILPLMNIFFPGVGSIVSSFYATASDQQYNARVAGFLQLLTTPIFIGRLWSIWHGWKMFRISQGMKTLQLEDKHKRRKRRH</sequence>
<dbReference type="PANTHER" id="PTHR21676:SF1">
    <property type="entry name" value="PROTEIN STUM HOMOLOG"/>
    <property type="match status" value="1"/>
</dbReference>
<keyword evidence="2 5" id="KW-0812">Transmembrane</keyword>
<dbReference type="GO" id="GO:0016020">
    <property type="term" value="C:membrane"/>
    <property type="evidence" value="ECO:0007669"/>
    <property type="project" value="UniProtKB-SubCell"/>
</dbReference>
<keyword evidence="4 5" id="KW-0472">Membrane</keyword>
<organism evidence="6">
    <name type="scientific">Pinguiococcus pyrenoidosus</name>
    <dbReference type="NCBI Taxonomy" id="172671"/>
    <lineage>
        <taxon>Eukaryota</taxon>
        <taxon>Sar</taxon>
        <taxon>Stramenopiles</taxon>
        <taxon>Ochrophyta</taxon>
        <taxon>Pinguiophyceae</taxon>
        <taxon>Pinguiochrysidales</taxon>
        <taxon>Pinguiochrysidaceae</taxon>
        <taxon>Pinguiococcus</taxon>
    </lineage>
</organism>
<gene>
    <name evidence="6" type="ORF">PPYR1160_LOCUS11720</name>
</gene>
<proteinExistence type="predicted"/>
<evidence type="ECO:0000313" key="6">
    <source>
        <dbReference type="EMBL" id="CAD8262218.1"/>
    </source>
</evidence>
<evidence type="ECO:0000256" key="4">
    <source>
        <dbReference type="ARBA" id="ARBA00023136"/>
    </source>
</evidence>
<dbReference type="PANTHER" id="PTHR21676">
    <property type="entry name" value="PROTEIN STUM"/>
    <property type="match status" value="1"/>
</dbReference>
<accession>A0A7R9UCY4</accession>